<proteinExistence type="predicted"/>
<reference evidence="1 2" key="1">
    <citation type="submission" date="2016-10" db="EMBL/GenBank/DDBJ databases">
        <authorList>
            <person name="de Groot N.N."/>
        </authorList>
    </citation>
    <scope>NUCLEOTIDE SEQUENCE [LARGE SCALE GENOMIC DNA]</scope>
    <source>
        <strain evidence="1 2">DSM 21800</strain>
    </source>
</reference>
<gene>
    <name evidence="1" type="ORF">SAMN04489812_3989</name>
</gene>
<dbReference type="InterPro" id="IPR010985">
    <property type="entry name" value="Ribbon_hlx_hlx"/>
</dbReference>
<accession>A0A1H1X9S8</accession>
<dbReference type="GO" id="GO:0006355">
    <property type="term" value="P:regulation of DNA-templated transcription"/>
    <property type="evidence" value="ECO:0007669"/>
    <property type="project" value="InterPro"/>
</dbReference>
<organism evidence="1 2">
    <name type="scientific">Microlunatus soli</name>
    <dbReference type="NCBI Taxonomy" id="630515"/>
    <lineage>
        <taxon>Bacteria</taxon>
        <taxon>Bacillati</taxon>
        <taxon>Actinomycetota</taxon>
        <taxon>Actinomycetes</taxon>
        <taxon>Propionibacteriales</taxon>
        <taxon>Propionibacteriaceae</taxon>
        <taxon>Microlunatus</taxon>
    </lineage>
</organism>
<dbReference type="STRING" id="630515.SAMN04489812_3989"/>
<dbReference type="Proteomes" id="UP000199103">
    <property type="component" value="Chromosome I"/>
</dbReference>
<sequence length="70" mass="8126">MSDKTFLVRLSEEEHQALQDLATAEHRSMQDVARLAIAERASRSRRHDEVHDALAEIMDRDSELLRRLAQ</sequence>
<evidence type="ECO:0008006" key="3">
    <source>
        <dbReference type="Google" id="ProtNLM"/>
    </source>
</evidence>
<evidence type="ECO:0000313" key="1">
    <source>
        <dbReference type="EMBL" id="SDT06067.1"/>
    </source>
</evidence>
<protein>
    <recommendedName>
        <fullName evidence="3">Ribbon-helix-helix protein, copG family</fullName>
    </recommendedName>
</protein>
<name>A0A1H1X9S8_9ACTN</name>
<dbReference type="SUPFAM" id="SSF47598">
    <property type="entry name" value="Ribbon-helix-helix"/>
    <property type="match status" value="1"/>
</dbReference>
<keyword evidence="2" id="KW-1185">Reference proteome</keyword>
<evidence type="ECO:0000313" key="2">
    <source>
        <dbReference type="Proteomes" id="UP000199103"/>
    </source>
</evidence>
<dbReference type="EMBL" id="LT629772">
    <property type="protein sequence ID" value="SDT06067.1"/>
    <property type="molecule type" value="Genomic_DNA"/>
</dbReference>
<dbReference type="RefSeq" id="WP_091527173.1">
    <property type="nucleotide sequence ID" value="NZ_LT629772.1"/>
</dbReference>
<dbReference type="OrthoDB" id="8907023at2"/>
<dbReference type="AlphaFoldDB" id="A0A1H1X9S8"/>